<dbReference type="Gene3D" id="2.150.10.10">
    <property type="entry name" value="Serralysin-like metalloprotease, C-terminal"/>
    <property type="match status" value="5"/>
</dbReference>
<comment type="caution">
    <text evidence="3">The sequence shown here is derived from an EMBL/GenBank/DDBJ whole genome shotgun (WGS) entry which is preliminary data.</text>
</comment>
<dbReference type="SUPFAM" id="SSF51120">
    <property type="entry name" value="beta-Roll"/>
    <property type="match status" value="4"/>
</dbReference>
<proteinExistence type="predicted"/>
<evidence type="ECO:0000256" key="1">
    <source>
        <dbReference type="ARBA" id="ARBA00004613"/>
    </source>
</evidence>
<sequence>MRIFSGKSNGFKHDMANFQNISTTTVDASKFGFSYSDFLTSLESSQANMLKAMQELQDGQYGMPTIGYEEDSSGLAVWMNTGEYNGWVHLKSLKATSNTSGSAIADTVDLSSSKYDASFGWKGNLGLSVTFGNSFENSSIVVTKNTASEIYFGTNSNHGSNIAFIGSFKLGYKSGSLDMQSIISNPMSFSGQASEVYLTYFNEESTDITNDFYFVKLKGSFSVKDGNIQSGTVISYEYGTGIGGEDDGDPVFSKLGGVDKLSVSGSDLLAQLNNEGFNALSKLTYAGNDTISGTVDDNYLDGGFGNDTIQGLAGNDQIFGGMGNDTLDGGEGDDIIDGGAGVDKITDLIGNNTISDMEGVAAITTGAGNDNIRAGNGNNKIVAGDGDNHILAGYGSEVYDINNYENNGLGNNTITTGTGDDFIITGDGNDKITAGDGNNYIDAWHGNNQITTGNGDDVIHGGKDNDKILAGQGNNEVDGYGGNNIILTEGGNDIIYVGNGKNQITAGNGINEIYTGHGHNKITAGDGAAVVDQEGNQVIDAETQAPIILGTFIQAGNGNNTVVTGSSKDKIITGGGNNKISAGDGDNEILAGFYYDDINDIFVRGPNFLGNNIITAGSGNDHIMTASGNDKIAAGNGTNTIDASYGNNTITTGSGNDSITADNGNDIITAGDGINTVNAGDGNNTITTGTGNDNVTTGSGNDKITAGNGDNIVNAGDGANSITTGTGNDNVTAGSGNDKITAGNGDNIINAGDGANTITTGSGNDSVTAGSGDDKITAGDGNNIVHAGSGNDTITAGTGADQLYGEAGNDKIVAGAGDDLLSGGAGKDVLTGGTGADIFKFDFLETDATQFDTIADFKSGEDQLQFDSSVFTALQDFTLDNLLIGSGKMAAETADQHLIYDSKAGKLYYDADGNDTDASAILIASVKGVTADDFAKSFGITSDPI</sequence>
<dbReference type="InterPro" id="IPR050557">
    <property type="entry name" value="RTX_toxin/Mannuronan_C5-epim"/>
</dbReference>
<evidence type="ECO:0000256" key="2">
    <source>
        <dbReference type="ARBA" id="ARBA00022525"/>
    </source>
</evidence>
<organism evidence="3 4">
    <name type="scientific">Vogesella alkaliphila</name>
    <dbReference type="NCBI Taxonomy" id="1193621"/>
    <lineage>
        <taxon>Bacteria</taxon>
        <taxon>Pseudomonadati</taxon>
        <taxon>Pseudomonadota</taxon>
        <taxon>Betaproteobacteria</taxon>
        <taxon>Neisseriales</taxon>
        <taxon>Chromobacteriaceae</taxon>
        <taxon>Vogesella</taxon>
    </lineage>
</organism>
<name>A0ABQ2Z0F7_9NEIS</name>
<dbReference type="PANTHER" id="PTHR38340:SF1">
    <property type="entry name" value="S-LAYER PROTEIN"/>
    <property type="match status" value="1"/>
</dbReference>
<keyword evidence="4" id="KW-1185">Reference proteome</keyword>
<dbReference type="InterPro" id="IPR011049">
    <property type="entry name" value="Serralysin-like_metalloprot_C"/>
</dbReference>
<dbReference type="InterPro" id="IPR001343">
    <property type="entry name" value="Hemolysn_Ca-bd"/>
</dbReference>
<dbReference type="PANTHER" id="PTHR38340">
    <property type="entry name" value="S-LAYER PROTEIN"/>
    <property type="match status" value="1"/>
</dbReference>
<keyword evidence="2" id="KW-0964">Secreted</keyword>
<comment type="subcellular location">
    <subcellularLocation>
        <location evidence="1">Secreted</location>
    </subcellularLocation>
</comment>
<gene>
    <name evidence="3" type="ORF">GCM10011290_29110</name>
</gene>
<dbReference type="EMBL" id="BMYW01000012">
    <property type="protein sequence ID" value="GGX99276.1"/>
    <property type="molecule type" value="Genomic_DNA"/>
</dbReference>
<dbReference type="Proteomes" id="UP000600877">
    <property type="component" value="Unassembled WGS sequence"/>
</dbReference>
<dbReference type="PROSITE" id="PS00330">
    <property type="entry name" value="HEMOLYSIN_CALCIUM"/>
    <property type="match status" value="5"/>
</dbReference>
<evidence type="ECO:0000313" key="4">
    <source>
        <dbReference type="Proteomes" id="UP000600877"/>
    </source>
</evidence>
<dbReference type="Pfam" id="PF00353">
    <property type="entry name" value="HemolysinCabind"/>
    <property type="match status" value="11"/>
</dbReference>
<reference evidence="4" key="1">
    <citation type="journal article" date="2019" name="Int. J. Syst. Evol. Microbiol.">
        <title>The Global Catalogue of Microorganisms (GCM) 10K type strain sequencing project: providing services to taxonomists for standard genome sequencing and annotation.</title>
        <authorList>
            <consortium name="The Broad Institute Genomics Platform"/>
            <consortium name="The Broad Institute Genome Sequencing Center for Infectious Disease"/>
            <person name="Wu L."/>
            <person name="Ma J."/>
        </authorList>
    </citation>
    <scope>NUCLEOTIDE SEQUENCE [LARGE SCALE GENOMIC DNA]</scope>
    <source>
        <strain evidence="4">KCTC 32041</strain>
    </source>
</reference>
<accession>A0ABQ2Z0F7</accession>
<protein>
    <submittedName>
        <fullName evidence="3">Hemolysin</fullName>
    </submittedName>
</protein>
<dbReference type="InterPro" id="IPR018511">
    <property type="entry name" value="Hemolysin-typ_Ca-bd_CS"/>
</dbReference>
<dbReference type="PRINTS" id="PR00313">
    <property type="entry name" value="CABNDNGRPT"/>
</dbReference>
<evidence type="ECO:0000313" key="3">
    <source>
        <dbReference type="EMBL" id="GGX99276.1"/>
    </source>
</evidence>
<dbReference type="Gene3D" id="2.160.20.160">
    <property type="match status" value="1"/>
</dbReference>